<dbReference type="InterPro" id="IPR003661">
    <property type="entry name" value="HisK_dim/P_dom"/>
</dbReference>
<dbReference type="InterPro" id="IPR036097">
    <property type="entry name" value="HisK_dim/P_sf"/>
</dbReference>
<dbReference type="SUPFAM" id="SSF47384">
    <property type="entry name" value="Homodimeric domain of signal transducing histidine kinase"/>
    <property type="match status" value="1"/>
</dbReference>
<dbReference type="Proteomes" id="UP000176037">
    <property type="component" value="Unassembled WGS sequence"/>
</dbReference>
<dbReference type="SMART" id="SM00387">
    <property type="entry name" value="HATPase_c"/>
    <property type="match status" value="1"/>
</dbReference>
<dbReference type="EMBL" id="MJIC01000015">
    <property type="protein sequence ID" value="OFI33322.1"/>
    <property type="molecule type" value="Genomic_DNA"/>
</dbReference>
<gene>
    <name evidence="5" type="ORF">BFC17_03410</name>
</gene>
<dbReference type="Gene3D" id="3.30.565.10">
    <property type="entry name" value="Histidine kinase-like ATPase, C-terminal domain"/>
    <property type="match status" value="1"/>
</dbReference>
<dbReference type="PANTHER" id="PTHR43065:SF50">
    <property type="entry name" value="HISTIDINE KINASE"/>
    <property type="match status" value="1"/>
</dbReference>
<reference evidence="5 6" key="1">
    <citation type="submission" date="2016-09" db="EMBL/GenBank/DDBJ databases">
        <title>Alteromonas lipolytica, a new species isolated from sea water.</title>
        <authorList>
            <person name="Wu Y.-H."/>
            <person name="Cheng H."/>
            <person name="Xu X.-W."/>
        </authorList>
    </citation>
    <scope>NUCLEOTIDE SEQUENCE [LARGE SCALE GENOMIC DNA]</scope>
    <source>
        <strain evidence="5 6">JW12</strain>
    </source>
</reference>
<protein>
    <recommendedName>
        <fullName evidence="2">histidine kinase</fullName>
        <ecNumber evidence="2">2.7.13.3</ecNumber>
    </recommendedName>
</protein>
<dbReference type="Gene3D" id="1.10.287.130">
    <property type="match status" value="1"/>
</dbReference>
<dbReference type="PROSITE" id="PS50109">
    <property type="entry name" value="HIS_KIN"/>
    <property type="match status" value="1"/>
</dbReference>
<keyword evidence="6" id="KW-1185">Reference proteome</keyword>
<dbReference type="OrthoDB" id="9772100at2"/>
<evidence type="ECO:0000256" key="1">
    <source>
        <dbReference type="ARBA" id="ARBA00000085"/>
    </source>
</evidence>
<dbReference type="InterPro" id="IPR029016">
    <property type="entry name" value="GAF-like_dom_sf"/>
</dbReference>
<evidence type="ECO:0000259" key="4">
    <source>
        <dbReference type="PROSITE" id="PS50109"/>
    </source>
</evidence>
<keyword evidence="3" id="KW-0597">Phosphoprotein</keyword>
<proteinExistence type="predicted"/>
<dbReference type="PANTHER" id="PTHR43065">
    <property type="entry name" value="SENSOR HISTIDINE KINASE"/>
    <property type="match status" value="1"/>
</dbReference>
<dbReference type="SUPFAM" id="SSF55874">
    <property type="entry name" value="ATPase domain of HSP90 chaperone/DNA topoisomerase II/histidine kinase"/>
    <property type="match status" value="1"/>
</dbReference>
<dbReference type="InterPro" id="IPR036890">
    <property type="entry name" value="HATPase_C_sf"/>
</dbReference>
<dbReference type="InterPro" id="IPR005467">
    <property type="entry name" value="His_kinase_dom"/>
</dbReference>
<organism evidence="5 6">
    <name type="scientific">Alteromonas lipolytica</name>
    <dbReference type="NCBI Taxonomy" id="1856405"/>
    <lineage>
        <taxon>Bacteria</taxon>
        <taxon>Pseudomonadati</taxon>
        <taxon>Pseudomonadota</taxon>
        <taxon>Gammaproteobacteria</taxon>
        <taxon>Alteromonadales</taxon>
        <taxon>Alteromonadaceae</taxon>
        <taxon>Alteromonas/Salinimonas group</taxon>
        <taxon>Alteromonas</taxon>
    </lineage>
</organism>
<feature type="domain" description="Histidine kinase" evidence="4">
    <location>
        <begin position="338"/>
        <end position="591"/>
    </location>
</feature>
<accession>A0A1E8FBL8</accession>
<comment type="caution">
    <text evidence="5">The sequence shown here is derived from an EMBL/GenBank/DDBJ whole genome shotgun (WGS) entry which is preliminary data.</text>
</comment>
<name>A0A1E8FBL8_9ALTE</name>
<evidence type="ECO:0000313" key="5">
    <source>
        <dbReference type="EMBL" id="OFI33322.1"/>
    </source>
</evidence>
<comment type="catalytic activity">
    <reaction evidence="1">
        <text>ATP + protein L-histidine = ADP + protein N-phospho-L-histidine.</text>
        <dbReference type="EC" id="2.7.13.3"/>
    </reaction>
</comment>
<dbReference type="RefSeq" id="WP_070177698.1">
    <property type="nucleotide sequence ID" value="NZ_BMJR01000002.1"/>
</dbReference>
<dbReference type="STRING" id="1856405.BFC17_03410"/>
<evidence type="ECO:0000313" key="6">
    <source>
        <dbReference type="Proteomes" id="UP000176037"/>
    </source>
</evidence>
<dbReference type="GO" id="GO:0000155">
    <property type="term" value="F:phosphorelay sensor kinase activity"/>
    <property type="evidence" value="ECO:0007669"/>
    <property type="project" value="InterPro"/>
</dbReference>
<dbReference type="CDD" id="cd00082">
    <property type="entry name" value="HisKA"/>
    <property type="match status" value="1"/>
</dbReference>
<dbReference type="AlphaFoldDB" id="A0A1E8FBL8"/>
<dbReference type="InterPro" id="IPR003594">
    <property type="entry name" value="HATPase_dom"/>
</dbReference>
<dbReference type="Pfam" id="PF02518">
    <property type="entry name" value="HATPase_c"/>
    <property type="match status" value="1"/>
</dbReference>
<dbReference type="Gene3D" id="3.30.450.40">
    <property type="match status" value="1"/>
</dbReference>
<sequence>MENPIYVVTQSRDVSGYLPEHWQTYETINSLRNGRKKLRNNKPAMVVLCIGSDDDIHLGQEIARYVREGMANRDTRIVLLHDPAQQLDEVAWLEEFQINACLTADPARHQFNRSVLNRELDTFSYIENNYRQHDAETEMLVCITRFSRADENITTLLSTFAETLAKLCHAACHFEIYIEMESRYRVRNRDTSQKHLAEQMQAIVANGQLPACLSQAIAEQKPQINLLQDNGEIDALLARVETSVGSYLTFPIVVYNRVICLLFFLIPEAEMARVSMKQINIINKAAEQLTVLLERKQAESSLKKQYTRLKDTLLELKSTKQALAHNEKLASIGRMAAGIAHEINNPLSFVISNFTSMDSYLDNIIKLQEMQSELLTSIDIQQDQKATALKQHLAEFEEQAGIEFILEDIRAIVADSFNGLQRVKNIITDLSSFSHNYEGQKEKIDISVVLSDTLKMLRYDLADKVTVKQDIRFDKAFYSNAGLMEQVLINLIKNALQALVDAGTETPEIAIGAEESADGLKLTVRDNGPGMTEAVKAKIYDPFFTTKGVGEGTGLGLSVVYNIVQRLGGKIECESQLGQFTRFTLTFPLAQPEEE</sequence>
<evidence type="ECO:0000256" key="3">
    <source>
        <dbReference type="ARBA" id="ARBA00022553"/>
    </source>
</evidence>
<dbReference type="EC" id="2.7.13.3" evidence="2"/>
<dbReference type="InterPro" id="IPR004358">
    <property type="entry name" value="Sig_transdc_His_kin-like_C"/>
</dbReference>
<dbReference type="PRINTS" id="PR00344">
    <property type="entry name" value="BCTRLSENSOR"/>
</dbReference>
<evidence type="ECO:0000256" key="2">
    <source>
        <dbReference type="ARBA" id="ARBA00012438"/>
    </source>
</evidence>